<name>S8CD56_DACHA</name>
<dbReference type="eggNOG" id="ENOG502S40X">
    <property type="taxonomic scope" value="Eukaryota"/>
</dbReference>
<sequence>MYHSRILAFSALASTALGATFTVNVGQGGLVYSPATLSAQPGDTIQFDFKGGNHTVTQTSFGDPCNPINNGFNSGFASSSTSFSIVVKNKAALYYYCAAEGHCQAGMVGIINPPSSSNVLEAFKTAASSASVTAIPTAVFGGVLSEEGGTPSTAPGVSATETSSATATTTDDSSATDTATDGSSATETSATDDSSATETSSSEETATATNETSTSEATSVTTVPGSSASSSGATRSVTTIPETSETSVTTVPTSAVPSSTRTRVSTLTDTGAIPEPTGNGAGAVGVGLFNAAAGIIGAAAFLL</sequence>
<dbReference type="OMA" id="SEDPIWY"/>
<dbReference type="SUPFAM" id="SSF49503">
    <property type="entry name" value="Cupredoxins"/>
    <property type="match status" value="1"/>
</dbReference>
<evidence type="ECO:0000259" key="3">
    <source>
        <dbReference type="Pfam" id="PF02298"/>
    </source>
</evidence>
<dbReference type="PANTHER" id="PTHR34883">
    <property type="entry name" value="SERINE-RICH PROTEIN, PUTATIVE-RELATED-RELATED"/>
    <property type="match status" value="1"/>
</dbReference>
<reference evidence="5" key="2">
    <citation type="submission" date="2013-04" db="EMBL/GenBank/DDBJ databases">
        <title>Genomic mechanisms accounting for the adaptation to parasitism in nematode-trapping fungi.</title>
        <authorList>
            <person name="Ahren D.G."/>
        </authorList>
    </citation>
    <scope>NUCLEOTIDE SEQUENCE [LARGE SCALE GENOMIC DNA]</scope>
    <source>
        <strain evidence="5">CBS 200.50</strain>
    </source>
</reference>
<feature type="domain" description="Phytocyanin" evidence="3">
    <location>
        <begin position="41"/>
        <end position="107"/>
    </location>
</feature>
<dbReference type="InterPro" id="IPR003245">
    <property type="entry name" value="Phytocyanin_dom"/>
</dbReference>
<feature type="region of interest" description="Disordered" evidence="1">
    <location>
        <begin position="146"/>
        <end position="274"/>
    </location>
</feature>
<proteinExistence type="predicted"/>
<evidence type="ECO:0000256" key="2">
    <source>
        <dbReference type="SAM" id="SignalP"/>
    </source>
</evidence>
<dbReference type="OrthoDB" id="2331100at2759"/>
<reference evidence="4 5" key="1">
    <citation type="journal article" date="2013" name="PLoS Genet.">
        <title>Genomic mechanisms accounting for the adaptation to parasitism in nematode-trapping fungi.</title>
        <authorList>
            <person name="Meerupati T."/>
            <person name="Andersson K.M."/>
            <person name="Friman E."/>
            <person name="Kumar D."/>
            <person name="Tunlid A."/>
            <person name="Ahren D."/>
        </authorList>
    </citation>
    <scope>NUCLEOTIDE SEQUENCE [LARGE SCALE GENOMIC DNA]</scope>
    <source>
        <strain evidence="4 5">CBS 200.50</strain>
    </source>
</reference>
<dbReference type="PANTHER" id="PTHR34883:SF15">
    <property type="entry name" value="EXTRACELLULAR SERINE-RICH PROTEIN"/>
    <property type="match status" value="1"/>
</dbReference>
<evidence type="ECO:0000313" key="5">
    <source>
        <dbReference type="Proteomes" id="UP000015100"/>
    </source>
</evidence>
<evidence type="ECO:0000313" key="4">
    <source>
        <dbReference type="EMBL" id="EPS45617.1"/>
    </source>
</evidence>
<dbReference type="EMBL" id="AQGS01000010">
    <property type="protein sequence ID" value="EPS45617.1"/>
    <property type="molecule type" value="Genomic_DNA"/>
</dbReference>
<dbReference type="HOGENOM" id="CLU_918348_0_0_1"/>
<feature type="compositionally biased region" description="Low complexity" evidence="1">
    <location>
        <begin position="158"/>
        <end position="270"/>
    </location>
</feature>
<keyword evidence="5" id="KW-1185">Reference proteome</keyword>
<comment type="caution">
    <text evidence="4">The sequence shown here is derived from an EMBL/GenBank/DDBJ whole genome shotgun (WGS) entry which is preliminary data.</text>
</comment>
<dbReference type="Gene3D" id="2.60.40.420">
    <property type="entry name" value="Cupredoxins - blue copper proteins"/>
    <property type="match status" value="1"/>
</dbReference>
<dbReference type="InterPro" id="IPR052953">
    <property type="entry name" value="Ser-rich/MCO-related"/>
</dbReference>
<keyword evidence="2" id="KW-0732">Signal</keyword>
<evidence type="ECO:0000256" key="1">
    <source>
        <dbReference type="SAM" id="MobiDB-lite"/>
    </source>
</evidence>
<dbReference type="GO" id="GO:0009055">
    <property type="term" value="F:electron transfer activity"/>
    <property type="evidence" value="ECO:0007669"/>
    <property type="project" value="InterPro"/>
</dbReference>
<protein>
    <recommendedName>
        <fullName evidence="3">Phytocyanin domain-containing protein</fullName>
    </recommendedName>
</protein>
<dbReference type="Proteomes" id="UP000015100">
    <property type="component" value="Unassembled WGS sequence"/>
</dbReference>
<dbReference type="CDD" id="cd00920">
    <property type="entry name" value="Cupredoxin"/>
    <property type="match status" value="1"/>
</dbReference>
<dbReference type="AlphaFoldDB" id="S8CD56"/>
<accession>S8CD56</accession>
<gene>
    <name evidence="4" type="ORF">H072_366</name>
</gene>
<organism evidence="4 5">
    <name type="scientific">Dactylellina haptotyla (strain CBS 200.50)</name>
    <name type="common">Nematode-trapping fungus</name>
    <name type="synonym">Monacrosporium haptotylum</name>
    <dbReference type="NCBI Taxonomy" id="1284197"/>
    <lineage>
        <taxon>Eukaryota</taxon>
        <taxon>Fungi</taxon>
        <taxon>Dikarya</taxon>
        <taxon>Ascomycota</taxon>
        <taxon>Pezizomycotina</taxon>
        <taxon>Orbiliomycetes</taxon>
        <taxon>Orbiliales</taxon>
        <taxon>Orbiliaceae</taxon>
        <taxon>Dactylellina</taxon>
    </lineage>
</organism>
<feature type="chain" id="PRO_5004561831" description="Phytocyanin domain-containing protein" evidence="2">
    <location>
        <begin position="19"/>
        <end position="303"/>
    </location>
</feature>
<dbReference type="Pfam" id="PF02298">
    <property type="entry name" value="Cu_bind_like"/>
    <property type="match status" value="1"/>
</dbReference>
<feature type="signal peptide" evidence="2">
    <location>
        <begin position="1"/>
        <end position="18"/>
    </location>
</feature>
<dbReference type="InterPro" id="IPR008972">
    <property type="entry name" value="Cupredoxin"/>
</dbReference>